<dbReference type="Gene3D" id="1.20.1250.20">
    <property type="entry name" value="MFS general substrate transporter like domains"/>
    <property type="match status" value="1"/>
</dbReference>
<dbReference type="PANTHER" id="PTHR23513:SF11">
    <property type="entry name" value="STAPHYLOFERRIN A TRANSPORTER"/>
    <property type="match status" value="1"/>
</dbReference>
<comment type="caution">
    <text evidence="9">The sequence shown here is derived from an EMBL/GenBank/DDBJ whole genome shotgun (WGS) entry which is preliminary data.</text>
</comment>
<dbReference type="Proteomes" id="UP001596270">
    <property type="component" value="Unassembled WGS sequence"/>
</dbReference>
<dbReference type="RefSeq" id="WP_371439651.1">
    <property type="nucleotide sequence ID" value="NZ_JBHSRS010000084.1"/>
</dbReference>
<dbReference type="CDD" id="cd06173">
    <property type="entry name" value="MFS_MefA_like"/>
    <property type="match status" value="1"/>
</dbReference>
<dbReference type="EMBL" id="JBHSRS010000084">
    <property type="protein sequence ID" value="MFC6283882.1"/>
    <property type="molecule type" value="Genomic_DNA"/>
</dbReference>
<evidence type="ECO:0000256" key="6">
    <source>
        <dbReference type="ARBA" id="ARBA00023136"/>
    </source>
</evidence>
<keyword evidence="2" id="KW-0813">Transport</keyword>
<evidence type="ECO:0000256" key="7">
    <source>
        <dbReference type="SAM" id="Phobius"/>
    </source>
</evidence>
<feature type="transmembrane region" description="Helical" evidence="7">
    <location>
        <begin position="366"/>
        <end position="388"/>
    </location>
</feature>
<feature type="transmembrane region" description="Helical" evidence="7">
    <location>
        <begin position="331"/>
        <end position="354"/>
    </location>
</feature>
<keyword evidence="6 7" id="KW-0472">Membrane</keyword>
<keyword evidence="3" id="KW-1003">Cell membrane</keyword>
<sequence>MNDNPSGSAATAPAARPSFAAMRVPGYRAHFMTYTLAMMADNIEHVISYWMVFQKFQSPALGGFAVVSHWLPFLLFSVAAGALADRFDPRRIIQVGMLLFMTASLGWGYFFITDTLQMWHAMVLLTIHGVAGVLWQTASQLLLHDIVEPRDLPSAVRLNASARYLGVLVGPAVGGLIMLTLGPSHGILLNVLFYLPLVLWLWKAPYGPRFRKGPAAIKRAVRGFADIAQTIRDIAGNRLIVSMTLLAGCTSFFIGGAYQAQMPGFAHDLGHGDPGVAYSMLLAADAAGALLAGVLLEGSGLLKSSPRTALVLAVLWCTALVGFAASASYPLALALLFVAGFLELSFSSMTQALVQLNAPGEIRGRVIGLFNMAALGMRAFSGITVGLMGAMIGVHWSLALSALVLMTVIGGLLMRFRVRPARV</sequence>
<keyword evidence="5 7" id="KW-1133">Transmembrane helix</keyword>
<evidence type="ECO:0000256" key="1">
    <source>
        <dbReference type="ARBA" id="ARBA00004651"/>
    </source>
</evidence>
<feature type="transmembrane region" description="Helical" evidence="7">
    <location>
        <begin position="394"/>
        <end position="414"/>
    </location>
</feature>
<keyword evidence="4 7" id="KW-0812">Transmembrane</keyword>
<name>A0ABW1U492_9BURK</name>
<comment type="subcellular location">
    <subcellularLocation>
        <location evidence="1">Cell membrane</location>
        <topology evidence="1">Multi-pass membrane protein</topology>
    </subcellularLocation>
</comment>
<feature type="transmembrane region" description="Helical" evidence="7">
    <location>
        <begin position="239"/>
        <end position="258"/>
    </location>
</feature>
<dbReference type="Pfam" id="PF05977">
    <property type="entry name" value="MFS_3"/>
    <property type="match status" value="1"/>
</dbReference>
<evidence type="ECO:0000313" key="10">
    <source>
        <dbReference type="Proteomes" id="UP001596270"/>
    </source>
</evidence>
<dbReference type="InterPro" id="IPR010290">
    <property type="entry name" value="TM_effector"/>
</dbReference>
<evidence type="ECO:0000256" key="2">
    <source>
        <dbReference type="ARBA" id="ARBA00022448"/>
    </source>
</evidence>
<feature type="transmembrane region" description="Helical" evidence="7">
    <location>
        <begin position="164"/>
        <end position="181"/>
    </location>
</feature>
<reference evidence="10" key="1">
    <citation type="journal article" date="2019" name="Int. J. Syst. Evol. Microbiol.">
        <title>The Global Catalogue of Microorganisms (GCM) 10K type strain sequencing project: providing services to taxonomists for standard genome sequencing and annotation.</title>
        <authorList>
            <consortium name="The Broad Institute Genomics Platform"/>
            <consortium name="The Broad Institute Genome Sequencing Center for Infectious Disease"/>
            <person name="Wu L."/>
            <person name="Ma J."/>
        </authorList>
    </citation>
    <scope>NUCLEOTIDE SEQUENCE [LARGE SCALE GENOMIC DNA]</scope>
    <source>
        <strain evidence="10">CCUG 39402</strain>
    </source>
</reference>
<evidence type="ECO:0000256" key="5">
    <source>
        <dbReference type="ARBA" id="ARBA00022989"/>
    </source>
</evidence>
<feature type="transmembrane region" description="Helical" evidence="7">
    <location>
        <begin position="95"/>
        <end position="112"/>
    </location>
</feature>
<gene>
    <name evidence="9" type="ORF">ACFQND_21855</name>
</gene>
<dbReference type="PROSITE" id="PS50850">
    <property type="entry name" value="MFS"/>
    <property type="match status" value="1"/>
</dbReference>
<feature type="transmembrane region" description="Helical" evidence="7">
    <location>
        <begin position="187"/>
        <end position="202"/>
    </location>
</feature>
<evidence type="ECO:0000256" key="4">
    <source>
        <dbReference type="ARBA" id="ARBA00022692"/>
    </source>
</evidence>
<dbReference type="SUPFAM" id="SSF103473">
    <property type="entry name" value="MFS general substrate transporter"/>
    <property type="match status" value="1"/>
</dbReference>
<dbReference type="InterPro" id="IPR036259">
    <property type="entry name" value="MFS_trans_sf"/>
</dbReference>
<evidence type="ECO:0000259" key="8">
    <source>
        <dbReference type="PROSITE" id="PS50850"/>
    </source>
</evidence>
<organism evidence="9 10">
    <name type="scientific">Polaromonas aquatica</name>
    <dbReference type="NCBI Taxonomy" id="332657"/>
    <lineage>
        <taxon>Bacteria</taxon>
        <taxon>Pseudomonadati</taxon>
        <taxon>Pseudomonadota</taxon>
        <taxon>Betaproteobacteria</taxon>
        <taxon>Burkholderiales</taxon>
        <taxon>Comamonadaceae</taxon>
        <taxon>Polaromonas</taxon>
    </lineage>
</organism>
<feature type="transmembrane region" description="Helical" evidence="7">
    <location>
        <begin position="308"/>
        <end position="325"/>
    </location>
</feature>
<evidence type="ECO:0000313" key="9">
    <source>
        <dbReference type="EMBL" id="MFC6283882.1"/>
    </source>
</evidence>
<keyword evidence="10" id="KW-1185">Reference proteome</keyword>
<proteinExistence type="predicted"/>
<feature type="transmembrane region" description="Helical" evidence="7">
    <location>
        <begin position="278"/>
        <end position="296"/>
    </location>
</feature>
<dbReference type="PANTHER" id="PTHR23513">
    <property type="entry name" value="INTEGRAL MEMBRANE EFFLUX PROTEIN-RELATED"/>
    <property type="match status" value="1"/>
</dbReference>
<protein>
    <submittedName>
        <fullName evidence="9">MFS transporter</fullName>
    </submittedName>
</protein>
<dbReference type="InterPro" id="IPR020846">
    <property type="entry name" value="MFS_dom"/>
</dbReference>
<feature type="domain" description="Major facilitator superfamily (MFS) profile" evidence="8">
    <location>
        <begin position="1"/>
        <end position="422"/>
    </location>
</feature>
<feature type="transmembrane region" description="Helical" evidence="7">
    <location>
        <begin position="60"/>
        <end position="83"/>
    </location>
</feature>
<accession>A0ABW1U492</accession>
<evidence type="ECO:0000256" key="3">
    <source>
        <dbReference type="ARBA" id="ARBA00022475"/>
    </source>
</evidence>